<dbReference type="SUPFAM" id="SSF52096">
    <property type="entry name" value="ClpP/crotonase"/>
    <property type="match status" value="1"/>
</dbReference>
<gene>
    <name evidence="8" type="ORF">Mal48_01590</name>
    <name evidence="9" type="ORF">Mal48_02040</name>
</gene>
<dbReference type="Pfam" id="PF00574">
    <property type="entry name" value="CLP_protease"/>
    <property type="match status" value="1"/>
</dbReference>
<reference evidence="9 10" key="1">
    <citation type="submission" date="2019-02" db="EMBL/GenBank/DDBJ databases">
        <title>Deep-cultivation of Planctomycetes and their phenomic and genomic characterization uncovers novel biology.</title>
        <authorList>
            <person name="Wiegand S."/>
            <person name="Jogler M."/>
            <person name="Boedeker C."/>
            <person name="Pinto D."/>
            <person name="Vollmers J."/>
            <person name="Rivas-Marin E."/>
            <person name="Kohn T."/>
            <person name="Peeters S.H."/>
            <person name="Heuer A."/>
            <person name="Rast P."/>
            <person name="Oberbeckmann S."/>
            <person name="Bunk B."/>
            <person name="Jeske O."/>
            <person name="Meyerdierks A."/>
            <person name="Storesund J.E."/>
            <person name="Kallscheuer N."/>
            <person name="Luecker S."/>
            <person name="Lage O.M."/>
            <person name="Pohl T."/>
            <person name="Merkel B.J."/>
            <person name="Hornburger P."/>
            <person name="Mueller R.-W."/>
            <person name="Bruemmer F."/>
            <person name="Labrenz M."/>
            <person name="Spormann A.M."/>
            <person name="Op den Camp H."/>
            <person name="Overmann J."/>
            <person name="Amann R."/>
            <person name="Jetten M.S.M."/>
            <person name="Mascher T."/>
            <person name="Medema M.H."/>
            <person name="Devos D.P."/>
            <person name="Kaster A.-K."/>
            <person name="Ovreas L."/>
            <person name="Rohde M."/>
            <person name="Galperin M.Y."/>
            <person name="Jogler C."/>
        </authorList>
    </citation>
    <scope>NUCLEOTIDE SEQUENCE [LARGE SCALE GENOMIC DNA]</scope>
    <source>
        <strain evidence="9 10">Mal48</strain>
    </source>
</reference>
<keyword evidence="5" id="KW-0720">Serine protease</keyword>
<dbReference type="Gene3D" id="3.90.226.10">
    <property type="entry name" value="2-enoyl-CoA Hydratase, Chain A, domain 1"/>
    <property type="match status" value="1"/>
</dbReference>
<keyword evidence="3 9" id="KW-0645">Protease</keyword>
<evidence type="ECO:0000256" key="1">
    <source>
        <dbReference type="ARBA" id="ARBA00007039"/>
    </source>
</evidence>
<evidence type="ECO:0000313" key="8">
    <source>
        <dbReference type="EMBL" id="QDT30930.1"/>
    </source>
</evidence>
<accession>A0A517QH88</accession>
<feature type="compositionally biased region" description="Acidic residues" evidence="7">
    <location>
        <begin position="293"/>
        <end position="310"/>
    </location>
</feature>
<dbReference type="OrthoDB" id="9806592at2"/>
<dbReference type="PRINTS" id="PR00127">
    <property type="entry name" value="CLPPROTEASEP"/>
</dbReference>
<dbReference type="InterPro" id="IPR029045">
    <property type="entry name" value="ClpP/crotonase-like_dom_sf"/>
</dbReference>
<dbReference type="GO" id="GO:0004252">
    <property type="term" value="F:serine-type endopeptidase activity"/>
    <property type="evidence" value="ECO:0007669"/>
    <property type="project" value="InterPro"/>
</dbReference>
<evidence type="ECO:0000256" key="7">
    <source>
        <dbReference type="SAM" id="MobiDB-lite"/>
    </source>
</evidence>
<dbReference type="GO" id="GO:0006515">
    <property type="term" value="P:protein quality control for misfolded or incompletely synthesized proteins"/>
    <property type="evidence" value="ECO:0007669"/>
    <property type="project" value="TreeGrafter"/>
</dbReference>
<dbReference type="GO" id="GO:0051117">
    <property type="term" value="F:ATPase binding"/>
    <property type="evidence" value="ECO:0007669"/>
    <property type="project" value="TreeGrafter"/>
</dbReference>
<name>A0A517QH88_9PLAN</name>
<dbReference type="InterPro" id="IPR001907">
    <property type="entry name" value="ClpP"/>
</dbReference>
<evidence type="ECO:0000256" key="4">
    <source>
        <dbReference type="ARBA" id="ARBA00022801"/>
    </source>
</evidence>
<dbReference type="InterPro" id="IPR023562">
    <property type="entry name" value="ClpP/TepA"/>
</dbReference>
<dbReference type="KEGG" id="tpol:Mal48_01590"/>
<protein>
    <recommendedName>
        <fullName evidence="6">ATP-dependent Clp protease proteolytic subunit</fullName>
    </recommendedName>
</protein>
<dbReference type="EMBL" id="CP036267">
    <property type="protein sequence ID" value="QDT30975.1"/>
    <property type="molecule type" value="Genomic_DNA"/>
</dbReference>
<evidence type="ECO:0000256" key="6">
    <source>
        <dbReference type="RuleBase" id="RU003567"/>
    </source>
</evidence>
<evidence type="ECO:0000256" key="2">
    <source>
        <dbReference type="ARBA" id="ARBA00022490"/>
    </source>
</evidence>
<dbReference type="PANTHER" id="PTHR10381:SF70">
    <property type="entry name" value="ATP-DEPENDENT CLP PROTEASE PROTEOLYTIC SUBUNIT"/>
    <property type="match status" value="1"/>
</dbReference>
<dbReference type="GO" id="GO:0009368">
    <property type="term" value="C:endopeptidase Clp complex"/>
    <property type="evidence" value="ECO:0007669"/>
    <property type="project" value="TreeGrafter"/>
</dbReference>
<evidence type="ECO:0000256" key="3">
    <source>
        <dbReference type="ARBA" id="ARBA00022670"/>
    </source>
</evidence>
<dbReference type="PANTHER" id="PTHR10381">
    <property type="entry name" value="ATP-DEPENDENT CLP PROTEASE PROTEOLYTIC SUBUNIT"/>
    <property type="match status" value="1"/>
</dbReference>
<sequence length="323" mass="35405">MLLATIQKAESELQIHIYDAIGKRPDGSGVSMEDVVKQLKANREAETVHVRINSGGGYAWEGFGIYNALRDDHRFVRVTIDSLAGSAASVIAMAGDHVAMFETSGIMIHNPYSTVRNGRKKDFESAIQQYETLQGNCVLAYREKTKLDDAKLAELMDSDTYLNAQDALKLGFCDEILTGQKRSPVQLDVSFLSADSESFQQAEKLQAVTTKDQKVMTEERKTEGFDLDEFKKFKATFGAEDAAEYVEAEMSYSDALAKHVVKQGEALAAANKALAEAETKSKELQASLAALDVDGEDSSVDGGDTDADDDDKPKCWADIVKFK</sequence>
<comment type="similarity">
    <text evidence="1 6">Belongs to the peptidase S14 family.</text>
</comment>
<dbReference type="AlphaFoldDB" id="A0A517QH88"/>
<dbReference type="CDD" id="cd07016">
    <property type="entry name" value="S14_ClpP_1"/>
    <property type="match status" value="1"/>
</dbReference>
<proteinExistence type="inferred from homology"/>
<evidence type="ECO:0000313" key="9">
    <source>
        <dbReference type="EMBL" id="QDT30975.1"/>
    </source>
</evidence>
<organism evidence="9 10">
    <name type="scientific">Thalassoglobus polymorphus</name>
    <dbReference type="NCBI Taxonomy" id="2527994"/>
    <lineage>
        <taxon>Bacteria</taxon>
        <taxon>Pseudomonadati</taxon>
        <taxon>Planctomycetota</taxon>
        <taxon>Planctomycetia</taxon>
        <taxon>Planctomycetales</taxon>
        <taxon>Planctomycetaceae</taxon>
        <taxon>Thalassoglobus</taxon>
    </lineage>
</organism>
<dbReference type="Proteomes" id="UP000315724">
    <property type="component" value="Chromosome"/>
</dbReference>
<keyword evidence="4" id="KW-0378">Hydrolase</keyword>
<dbReference type="GO" id="GO:0004176">
    <property type="term" value="F:ATP-dependent peptidase activity"/>
    <property type="evidence" value="ECO:0007669"/>
    <property type="project" value="InterPro"/>
</dbReference>
<keyword evidence="10" id="KW-1185">Reference proteome</keyword>
<dbReference type="EMBL" id="CP036267">
    <property type="protein sequence ID" value="QDT30930.1"/>
    <property type="molecule type" value="Genomic_DNA"/>
</dbReference>
<dbReference type="NCBIfam" id="NF045542">
    <property type="entry name" value="Clp_rel_HeadMat"/>
    <property type="match status" value="1"/>
</dbReference>
<dbReference type="RefSeq" id="WP_145195211.1">
    <property type="nucleotide sequence ID" value="NZ_CP036267.1"/>
</dbReference>
<dbReference type="KEGG" id="tpol:Mal48_02040"/>
<evidence type="ECO:0000256" key="5">
    <source>
        <dbReference type="ARBA" id="ARBA00022825"/>
    </source>
</evidence>
<evidence type="ECO:0000313" key="10">
    <source>
        <dbReference type="Proteomes" id="UP000315724"/>
    </source>
</evidence>
<feature type="region of interest" description="Disordered" evidence="7">
    <location>
        <begin position="292"/>
        <end position="313"/>
    </location>
</feature>
<keyword evidence="2" id="KW-0963">Cytoplasm</keyword>